<reference evidence="1 2" key="1">
    <citation type="submission" date="2020-05" db="EMBL/GenBank/DDBJ databases">
        <title>Mucilaginibacter mali sp. nov.</title>
        <authorList>
            <person name="Kim H.S."/>
            <person name="Lee K.C."/>
            <person name="Suh M.K."/>
            <person name="Kim J.-S."/>
            <person name="Han K.-I."/>
            <person name="Eom M.K."/>
            <person name="Shin Y.K."/>
            <person name="Lee J.-S."/>
        </authorList>
    </citation>
    <scope>NUCLEOTIDE SEQUENCE [LARGE SCALE GENOMIC DNA]</scope>
    <source>
        <strain evidence="1 2">G2-14</strain>
    </source>
</reference>
<gene>
    <name evidence="1" type="ORF">HQ865_23145</name>
</gene>
<evidence type="ECO:0000313" key="2">
    <source>
        <dbReference type="Proteomes" id="UP000505355"/>
    </source>
</evidence>
<proteinExistence type="predicted"/>
<keyword evidence="2" id="KW-1185">Reference proteome</keyword>
<dbReference type="Proteomes" id="UP000505355">
    <property type="component" value="Chromosome"/>
</dbReference>
<accession>A0A7D4TS46</accession>
<name>A0A7D4TS46_9SPHI</name>
<dbReference type="EMBL" id="CP054139">
    <property type="protein sequence ID" value="QKJ32534.1"/>
    <property type="molecule type" value="Genomic_DNA"/>
</dbReference>
<dbReference type="AlphaFoldDB" id="A0A7D4TS46"/>
<protein>
    <submittedName>
        <fullName evidence="1">Uncharacterized protein</fullName>
    </submittedName>
</protein>
<dbReference type="KEGG" id="mmab:HQ865_23145"/>
<dbReference type="RefSeq" id="WP_173417183.1">
    <property type="nucleotide sequence ID" value="NZ_CP054139.1"/>
</dbReference>
<sequence length="135" mass="15402">MKIFRLTSTKQIKVLAIAAMLTGLFGTKSYAQVIRSKAPGDTLTYMLYNSDLNFDPMRTRVFEDKATVDSMVNVLAAKENKQYQIIYRKEGQQGKTVTARNLRMMDRSGVFRIMITYNKPGFGDDVHPMYILSSK</sequence>
<evidence type="ECO:0000313" key="1">
    <source>
        <dbReference type="EMBL" id="QKJ32534.1"/>
    </source>
</evidence>
<organism evidence="1 2">
    <name type="scientific">Mucilaginibacter mali</name>
    <dbReference type="NCBI Taxonomy" id="2740462"/>
    <lineage>
        <taxon>Bacteria</taxon>
        <taxon>Pseudomonadati</taxon>
        <taxon>Bacteroidota</taxon>
        <taxon>Sphingobacteriia</taxon>
        <taxon>Sphingobacteriales</taxon>
        <taxon>Sphingobacteriaceae</taxon>
        <taxon>Mucilaginibacter</taxon>
    </lineage>
</organism>